<evidence type="ECO:0000313" key="2">
    <source>
        <dbReference type="EMBL" id="PCO05745.1"/>
    </source>
</evidence>
<feature type="domain" description="PIN-like" evidence="1">
    <location>
        <begin position="5"/>
        <end position="103"/>
    </location>
</feature>
<dbReference type="InterPro" id="IPR041494">
    <property type="entry name" value="PIN7"/>
</dbReference>
<dbReference type="Proteomes" id="UP000218427">
    <property type="component" value="Unassembled WGS sequence"/>
</dbReference>
<protein>
    <recommendedName>
        <fullName evidence="1">PIN-like domain-containing protein</fullName>
    </recommendedName>
</protein>
<dbReference type="Pfam" id="PF18475">
    <property type="entry name" value="PIN7"/>
    <property type="match status" value="1"/>
</dbReference>
<reference evidence="2" key="1">
    <citation type="submission" date="2017-08" db="EMBL/GenBank/DDBJ databases">
        <title>Microbulbifer marisrubri sp. nov., a halophilic alphaproteobacterium isolated from marine sediment of the Yellow Sea, China.</title>
        <authorList>
            <person name="Zhang G."/>
            <person name="Xiong Q."/>
        </authorList>
    </citation>
    <scope>NUCLEOTIDE SEQUENCE [LARGE SCALE GENOMIC DNA]</scope>
    <source>
        <strain evidence="2">WRN-8</strain>
    </source>
</reference>
<dbReference type="EMBL" id="LRFG02000002">
    <property type="protein sequence ID" value="PCO05745.1"/>
    <property type="molecule type" value="Genomic_DNA"/>
</dbReference>
<proteinExistence type="predicted"/>
<organism evidence="2 3">
    <name type="scientific">Microbulbifer flavimaris</name>
    <dbReference type="NCBI Taxonomy" id="1781068"/>
    <lineage>
        <taxon>Bacteria</taxon>
        <taxon>Pseudomonadati</taxon>
        <taxon>Pseudomonadota</taxon>
        <taxon>Gammaproteobacteria</taxon>
        <taxon>Cellvibrionales</taxon>
        <taxon>Microbulbiferaceae</taxon>
        <taxon>Microbulbifer</taxon>
    </lineage>
</organism>
<name>A0ABX4I014_9GAMM</name>
<accession>A0ABX4I014</accession>
<dbReference type="RefSeq" id="WP_067083069.1">
    <property type="nucleotide sequence ID" value="NZ_LRFG02000002.1"/>
</dbReference>
<keyword evidence="3" id="KW-1185">Reference proteome</keyword>
<gene>
    <name evidence="2" type="ORF">AWR36_006960</name>
</gene>
<comment type="caution">
    <text evidence="2">The sequence shown here is derived from an EMBL/GenBank/DDBJ whole genome shotgun (WGS) entry which is preliminary data.</text>
</comment>
<sequence length="181" mass="20243">MKWAFIDYENVGGMEKIDLSQYERVIVFLGAKQPKLDFGASKYDSPINLIVVQIKATQANNLDFHLAYYLGKYDREAAKEVVFEVITNDNGFAPLISHLKSNGRTCKHIKHVTVAASTQKLLSSLTKSPKEKRPKTVSSLKNHIAAHLKLQGNEVAVQGQVNKLVQEKKVVLNGESVEYQC</sequence>
<evidence type="ECO:0000259" key="1">
    <source>
        <dbReference type="Pfam" id="PF18475"/>
    </source>
</evidence>
<evidence type="ECO:0000313" key="3">
    <source>
        <dbReference type="Proteomes" id="UP000218427"/>
    </source>
</evidence>